<protein>
    <submittedName>
        <fullName evidence="1">Uncharacterized protein</fullName>
    </submittedName>
</protein>
<gene>
    <name evidence="1" type="ORF">V9T40_009436</name>
</gene>
<dbReference type="Proteomes" id="UP001367676">
    <property type="component" value="Unassembled WGS sequence"/>
</dbReference>
<evidence type="ECO:0000313" key="2">
    <source>
        <dbReference type="Proteomes" id="UP001367676"/>
    </source>
</evidence>
<organism evidence="1 2">
    <name type="scientific">Parthenolecanium corni</name>
    <dbReference type="NCBI Taxonomy" id="536013"/>
    <lineage>
        <taxon>Eukaryota</taxon>
        <taxon>Metazoa</taxon>
        <taxon>Ecdysozoa</taxon>
        <taxon>Arthropoda</taxon>
        <taxon>Hexapoda</taxon>
        <taxon>Insecta</taxon>
        <taxon>Pterygota</taxon>
        <taxon>Neoptera</taxon>
        <taxon>Paraneoptera</taxon>
        <taxon>Hemiptera</taxon>
        <taxon>Sternorrhyncha</taxon>
        <taxon>Coccoidea</taxon>
        <taxon>Coccidae</taxon>
        <taxon>Parthenolecanium</taxon>
    </lineage>
</organism>
<proteinExistence type="predicted"/>
<reference evidence="1 2" key="1">
    <citation type="submission" date="2024-03" db="EMBL/GenBank/DDBJ databases">
        <title>Adaptation during the transition from Ophiocordyceps entomopathogen to insect associate is accompanied by gene loss and intensified selection.</title>
        <authorList>
            <person name="Ward C.M."/>
            <person name="Onetto C.A."/>
            <person name="Borneman A.R."/>
        </authorList>
    </citation>
    <scope>NUCLEOTIDE SEQUENCE [LARGE SCALE GENOMIC DNA]</scope>
    <source>
        <strain evidence="1">AWRI1</strain>
        <tissue evidence="1">Single Adult Female</tissue>
    </source>
</reference>
<name>A0AAN9TMR2_9HEMI</name>
<sequence>MDQGTRWYDTTRVTSKDQVASYNTSQGLSKYWSLEKSISKF</sequence>
<comment type="caution">
    <text evidence="1">The sequence shown here is derived from an EMBL/GenBank/DDBJ whole genome shotgun (WGS) entry which is preliminary data.</text>
</comment>
<evidence type="ECO:0000313" key="1">
    <source>
        <dbReference type="EMBL" id="KAK7601995.1"/>
    </source>
</evidence>
<dbReference type="EMBL" id="JBBCAQ010000010">
    <property type="protein sequence ID" value="KAK7601995.1"/>
    <property type="molecule type" value="Genomic_DNA"/>
</dbReference>
<dbReference type="AlphaFoldDB" id="A0AAN9TMR2"/>
<keyword evidence="2" id="KW-1185">Reference proteome</keyword>
<accession>A0AAN9TMR2</accession>